<comment type="caution">
    <text evidence="6">The sequence shown here is derived from an EMBL/GenBank/DDBJ whole genome shotgun (WGS) entry which is preliminary data.</text>
</comment>
<keyword evidence="2" id="KW-0863">Zinc-finger</keyword>
<keyword evidence="3" id="KW-0862">Zinc</keyword>
<feature type="domain" description="CXXC-type" evidence="5">
    <location>
        <begin position="24"/>
        <end position="72"/>
    </location>
</feature>
<organism evidence="6 7">
    <name type="scientific">Cyclotella atomus</name>
    <dbReference type="NCBI Taxonomy" id="382360"/>
    <lineage>
        <taxon>Eukaryota</taxon>
        <taxon>Sar</taxon>
        <taxon>Stramenopiles</taxon>
        <taxon>Ochrophyta</taxon>
        <taxon>Bacillariophyta</taxon>
        <taxon>Coscinodiscophyceae</taxon>
        <taxon>Thalassiosirophycidae</taxon>
        <taxon>Stephanodiscales</taxon>
        <taxon>Stephanodiscaceae</taxon>
        <taxon>Cyclotella</taxon>
    </lineage>
</organism>
<dbReference type="Gene3D" id="2.30.30.140">
    <property type="match status" value="2"/>
</dbReference>
<dbReference type="Proteomes" id="UP001530400">
    <property type="component" value="Unassembled WGS sequence"/>
</dbReference>
<evidence type="ECO:0000256" key="4">
    <source>
        <dbReference type="SAM" id="MobiDB-lite"/>
    </source>
</evidence>
<feature type="region of interest" description="Disordered" evidence="4">
    <location>
        <begin position="80"/>
        <end position="202"/>
    </location>
</feature>
<dbReference type="AlphaFoldDB" id="A0ABD3Q7E6"/>
<evidence type="ECO:0000259" key="5">
    <source>
        <dbReference type="PROSITE" id="PS51058"/>
    </source>
</evidence>
<feature type="region of interest" description="Disordered" evidence="4">
    <location>
        <begin position="810"/>
        <end position="909"/>
    </location>
</feature>
<feature type="compositionally biased region" description="Basic and acidic residues" evidence="4">
    <location>
        <begin position="80"/>
        <end position="105"/>
    </location>
</feature>
<evidence type="ECO:0000256" key="2">
    <source>
        <dbReference type="ARBA" id="ARBA00022771"/>
    </source>
</evidence>
<feature type="region of interest" description="Disordered" evidence="4">
    <location>
        <begin position="1"/>
        <end position="31"/>
    </location>
</feature>
<feature type="compositionally biased region" description="Pro residues" evidence="4">
    <location>
        <begin position="180"/>
        <end position="201"/>
    </location>
</feature>
<feature type="compositionally biased region" description="Polar residues" evidence="4">
    <location>
        <begin position="859"/>
        <end position="879"/>
    </location>
</feature>
<evidence type="ECO:0000256" key="1">
    <source>
        <dbReference type="ARBA" id="ARBA00022723"/>
    </source>
</evidence>
<feature type="region of interest" description="Disordered" evidence="4">
    <location>
        <begin position="455"/>
        <end position="476"/>
    </location>
</feature>
<dbReference type="InterPro" id="IPR002857">
    <property type="entry name" value="Znf_CXXC"/>
</dbReference>
<feature type="compositionally biased region" description="Polar residues" evidence="4">
    <location>
        <begin position="456"/>
        <end position="472"/>
    </location>
</feature>
<reference evidence="6 7" key="1">
    <citation type="submission" date="2024-10" db="EMBL/GenBank/DDBJ databases">
        <title>Updated reference genomes for cyclostephanoid diatoms.</title>
        <authorList>
            <person name="Roberts W.R."/>
            <person name="Alverson A.J."/>
        </authorList>
    </citation>
    <scope>NUCLEOTIDE SEQUENCE [LARGE SCALE GENOMIC DNA]</scope>
    <source>
        <strain evidence="6 7">AJA010-31</strain>
    </source>
</reference>
<feature type="compositionally biased region" description="Low complexity" evidence="4">
    <location>
        <begin position="1"/>
        <end position="24"/>
    </location>
</feature>
<name>A0ABD3Q7E6_9STRA</name>
<keyword evidence="7" id="KW-1185">Reference proteome</keyword>
<keyword evidence="1" id="KW-0479">Metal-binding</keyword>
<feature type="compositionally biased region" description="Basic and acidic residues" evidence="4">
    <location>
        <begin position="815"/>
        <end position="829"/>
    </location>
</feature>
<proteinExistence type="predicted"/>
<evidence type="ECO:0000313" key="7">
    <source>
        <dbReference type="Proteomes" id="UP001530400"/>
    </source>
</evidence>
<dbReference type="PROSITE" id="PS51058">
    <property type="entry name" value="ZF_CXXC"/>
    <property type="match status" value="1"/>
</dbReference>
<feature type="compositionally biased region" description="Basic residues" evidence="4">
    <location>
        <begin position="106"/>
        <end position="115"/>
    </location>
</feature>
<accession>A0ABD3Q7E6</accession>
<feature type="compositionally biased region" description="Polar residues" evidence="4">
    <location>
        <begin position="834"/>
        <end position="851"/>
    </location>
</feature>
<gene>
    <name evidence="6" type="ORF">ACHAWO_003234</name>
</gene>
<evidence type="ECO:0000256" key="3">
    <source>
        <dbReference type="ARBA" id="ARBA00022833"/>
    </source>
</evidence>
<protein>
    <recommendedName>
        <fullName evidence="5">CXXC-type domain-containing protein</fullName>
    </recommendedName>
</protein>
<sequence>MKTLRPRTSTSPSAPAPVYTPSSSGKKRKVGGCGQCEACARDDCRQCVYCKDMRKYGGPNKLRKRCVVRRCQAREQLELVKSEEKKEKPEARKVVTVEEPIIQRDKSKRVIKQPKKLAPNHSAALSYDDNVGGEAPKPSSPPAAAPPAKRRKLDVPKKPFKPEPAVSAPPKSYGSGKRLAPPPSNPTRVPSPPNLPHPPSPIVTRVTRRAVRPPLRNTRSASKNKKRRFVPKSLPFLVHHTDIAGVIVRYEIRARNIAVRGLKEGEKENGGKGWRLEEVINFFRGVYLFGWDEWIKVQRMIKTKTVTQTELFANAKLLRFPELKRFFGRNNLAKLHKSFPNEKVKRLASAVFVPAHADIVDFAATGYETSSDQGLTHLCQAVLEVLGDEADAAKDDEQAKAADDAEDEDDALKEPDWLKYSAPPFLIRPMDPTRGTFSNGRVAICLGGRVIETDNKGVTQTESNKPTDSSAPSKPDVFNPMYRPSAPTANSQQIYIPGNRVYARWLNSEDPGSYGTWYPGFVQSSMVSPDQSDYDAGLCEFPTLVYQVRFDDGVLSNNIKAEDIMMQNQYETWLRELEEYYFLPMPIESSKKCLSGGERIHAKWIDPTDPDMHARWIRGVIVACNGLTEDGTFTYHVKFDDGDDDEELSSEYVLEDSIYKELLQQKIEHGIPNVSGIDLIQAVSKISSPIRKSLSTSMNGSSGGALIPDLKDDDDEKSYTTVESELFCHEELGPPSINPNTCDADAPSLHYGLYMTMKPSAITPFIDYPKNIAIHEEPSPPSADDNDKLVEMMNKDNLAIYKIMTGSMEASNADVQKRTDEDTGSKPSERPTVATFTNRVETLPSQAASQNHNDKSEPSKSNGSHVTNTANPNTDQMQLTKEPRAAPQAASPKQDGTSNGNGGLHFNLP</sequence>
<dbReference type="EMBL" id="JALLPJ020000301">
    <property type="protein sequence ID" value="KAL3796078.1"/>
    <property type="molecule type" value="Genomic_DNA"/>
</dbReference>
<dbReference type="GO" id="GO:0008270">
    <property type="term" value="F:zinc ion binding"/>
    <property type="evidence" value="ECO:0007669"/>
    <property type="project" value="UniProtKB-KW"/>
</dbReference>
<dbReference type="Pfam" id="PF02008">
    <property type="entry name" value="zf-CXXC"/>
    <property type="match status" value="1"/>
</dbReference>
<evidence type="ECO:0000313" key="6">
    <source>
        <dbReference type="EMBL" id="KAL3796078.1"/>
    </source>
</evidence>